<dbReference type="EMBL" id="MH426725">
    <property type="protein sequence ID" value="AXN57433.1"/>
    <property type="molecule type" value="Genomic_DNA"/>
</dbReference>
<gene>
    <name evidence="1" type="ORF">SUNLIREN_133</name>
</gene>
<protein>
    <submittedName>
        <fullName evidence="1">Uncharacterized protein</fullName>
    </submittedName>
</protein>
<sequence length="86" mass="10341">MSRQYLFYKPRQSLYYVMSGDAKIKGDDGEWHNGKVYVAIDGCQCYCRPDSMFEEDKWEFLTHEQARDYYRRYYGDLNTPRGSNII</sequence>
<reference evidence="2" key="1">
    <citation type="submission" date="2018-06" db="EMBL/GenBank/DDBJ databases">
        <authorList>
            <person name="Sharma R."/>
            <person name="Ke K."/>
            <person name="Breakwell D.P."/>
            <person name="Hope S."/>
            <person name="Grose J.H."/>
        </authorList>
    </citation>
    <scope>NUCLEOTIDE SEQUENCE [LARGE SCALE GENOMIC DNA]</scope>
</reference>
<accession>A0A346FI03</accession>
<proteinExistence type="predicted"/>
<evidence type="ECO:0000313" key="1">
    <source>
        <dbReference type="EMBL" id="AXN57433.1"/>
    </source>
</evidence>
<dbReference type="Proteomes" id="UP000257815">
    <property type="component" value="Segment"/>
</dbReference>
<name>A0A346FI03_9CAUD</name>
<organism evidence="1 2">
    <name type="scientific">Erwinia phage SunLIRen</name>
    <dbReference type="NCBI Taxonomy" id="2267654"/>
    <lineage>
        <taxon>Viruses</taxon>
        <taxon>Duplodnaviria</taxon>
        <taxon>Heunggongvirae</taxon>
        <taxon>Uroviricota</taxon>
        <taxon>Caudoviricetes</taxon>
        <taxon>Andersonviridae</taxon>
        <taxon>Ounavirinae</taxon>
        <taxon>Kolesnikvirus</taxon>
        <taxon>Kolesnikvirus Ea214</taxon>
    </lineage>
</organism>
<evidence type="ECO:0000313" key="2">
    <source>
        <dbReference type="Proteomes" id="UP000257815"/>
    </source>
</evidence>